<protein>
    <submittedName>
        <fullName evidence="2">SUF system NifU family Fe-S cluster assembly protein</fullName>
    </submittedName>
</protein>
<dbReference type="EMBL" id="PEZZ01000040">
    <property type="protein sequence ID" value="PIS04704.1"/>
    <property type="molecule type" value="Genomic_DNA"/>
</dbReference>
<evidence type="ECO:0000313" key="3">
    <source>
        <dbReference type="Proteomes" id="UP000230935"/>
    </source>
</evidence>
<feature type="domain" description="NIF system FeS cluster assembly NifU N-terminal" evidence="1">
    <location>
        <begin position="7"/>
        <end position="124"/>
    </location>
</feature>
<dbReference type="InterPro" id="IPR002871">
    <property type="entry name" value="NIF_FeS_clus_asmbl_NifU_N"/>
</dbReference>
<dbReference type="GO" id="GO:0051536">
    <property type="term" value="F:iron-sulfur cluster binding"/>
    <property type="evidence" value="ECO:0007669"/>
    <property type="project" value="InterPro"/>
</dbReference>
<dbReference type="PANTHER" id="PTHR10093">
    <property type="entry name" value="IRON-SULFUR CLUSTER ASSEMBLY ENZYME NIFU HOMOLOG"/>
    <property type="match status" value="1"/>
</dbReference>
<dbReference type="AlphaFoldDB" id="A0A2H0W035"/>
<evidence type="ECO:0000313" key="2">
    <source>
        <dbReference type="EMBL" id="PIS04704.1"/>
    </source>
</evidence>
<dbReference type="Proteomes" id="UP000230935">
    <property type="component" value="Unassembled WGS sequence"/>
</dbReference>
<organism evidence="2 3">
    <name type="scientific">Candidatus Buchananbacteria bacterium CG10_big_fil_rev_8_21_14_0_10_42_9</name>
    <dbReference type="NCBI Taxonomy" id="1974526"/>
    <lineage>
        <taxon>Bacteria</taxon>
        <taxon>Candidatus Buchananiibacteriota</taxon>
    </lineage>
</organism>
<name>A0A2H0W035_9BACT</name>
<reference evidence="3" key="1">
    <citation type="submission" date="2017-09" db="EMBL/GenBank/DDBJ databases">
        <title>Depth-based differentiation of microbial function through sediment-hosted aquifers and enrichment of novel symbionts in the deep terrestrial subsurface.</title>
        <authorList>
            <person name="Probst A.J."/>
            <person name="Ladd B."/>
            <person name="Jarett J.K."/>
            <person name="Geller-Mcgrath D.E."/>
            <person name="Sieber C.M.K."/>
            <person name="Emerson J.B."/>
            <person name="Anantharaman K."/>
            <person name="Thomas B.C."/>
            <person name="Malmstrom R."/>
            <person name="Stieglmeier M."/>
            <person name="Klingl A."/>
            <person name="Woyke T."/>
            <person name="Ryan C.M."/>
            <person name="Banfield J.F."/>
        </authorList>
    </citation>
    <scope>NUCLEOTIDE SEQUENCE [LARGE SCALE GENOMIC DNA]</scope>
</reference>
<dbReference type="GO" id="GO:0016226">
    <property type="term" value="P:iron-sulfur cluster assembly"/>
    <property type="evidence" value="ECO:0007669"/>
    <property type="project" value="InterPro"/>
</dbReference>
<gene>
    <name evidence="2" type="ORF">COT81_05045</name>
</gene>
<dbReference type="Gene3D" id="3.90.1010.10">
    <property type="match status" value="1"/>
</dbReference>
<dbReference type="Pfam" id="PF01592">
    <property type="entry name" value="NifU_N"/>
    <property type="match status" value="1"/>
</dbReference>
<dbReference type="CDD" id="cd06664">
    <property type="entry name" value="IscU_like"/>
    <property type="match status" value="1"/>
</dbReference>
<dbReference type="SUPFAM" id="SSF82649">
    <property type="entry name" value="SufE/NifU"/>
    <property type="match status" value="1"/>
</dbReference>
<accession>A0A2H0W035</accession>
<sequence length="126" mass="14168">MSFDQLYQEQILDHYKNPRNFGELRGATVKFKDFNPSCGDEVEMQFVISDKTISEVKFHGRGCAISQAAASLLTDKIKGQPIKSVKKIGNDEMFELLGVKLSPMRVKCGLLALKATEKALQKYLPR</sequence>
<dbReference type="NCBIfam" id="TIGR01994">
    <property type="entry name" value="SUF_scaf_2"/>
    <property type="match status" value="1"/>
</dbReference>
<comment type="caution">
    <text evidence="2">The sequence shown here is derived from an EMBL/GenBank/DDBJ whole genome shotgun (WGS) entry which is preliminary data.</text>
</comment>
<proteinExistence type="predicted"/>
<evidence type="ECO:0000259" key="1">
    <source>
        <dbReference type="Pfam" id="PF01592"/>
    </source>
</evidence>
<dbReference type="GO" id="GO:0005506">
    <property type="term" value="F:iron ion binding"/>
    <property type="evidence" value="ECO:0007669"/>
    <property type="project" value="InterPro"/>
</dbReference>